<sequence length="201" mass="23195">ERADLRDISATIIDLAVKGYMKIREIKEKGFFKTKRDYEFIKLKEADEKLESHERELFNAIFAKKPGVLEKIFDFIRIFDDGRNLITEKRYAAQEEGRLATLKIFDKKGKPVKEETSKEKPLSGKTVVRLSELKGKFYENLPGIKSVTYETLVNKGYFPTNPDRVRNRYYILAGVLVVINIISAIIVGLFGRAMPRKTKRG</sequence>
<keyword evidence="1" id="KW-0472">Membrane</keyword>
<protein>
    <submittedName>
        <fullName evidence="2">Uncharacterized protein</fullName>
    </submittedName>
</protein>
<accession>X1QCP0</accession>
<comment type="caution">
    <text evidence="2">The sequence shown here is derived from an EMBL/GenBank/DDBJ whole genome shotgun (WGS) entry which is preliminary data.</text>
</comment>
<proteinExistence type="predicted"/>
<feature type="transmembrane region" description="Helical" evidence="1">
    <location>
        <begin position="169"/>
        <end position="190"/>
    </location>
</feature>
<name>X1QCP0_9ZZZZ</name>
<dbReference type="AlphaFoldDB" id="X1QCP0"/>
<feature type="non-terminal residue" evidence="2">
    <location>
        <position position="1"/>
    </location>
</feature>
<keyword evidence="1" id="KW-1133">Transmembrane helix</keyword>
<organism evidence="2">
    <name type="scientific">marine sediment metagenome</name>
    <dbReference type="NCBI Taxonomy" id="412755"/>
    <lineage>
        <taxon>unclassified sequences</taxon>
        <taxon>metagenomes</taxon>
        <taxon>ecological metagenomes</taxon>
    </lineage>
</organism>
<keyword evidence="1" id="KW-0812">Transmembrane</keyword>
<evidence type="ECO:0000256" key="1">
    <source>
        <dbReference type="SAM" id="Phobius"/>
    </source>
</evidence>
<dbReference type="EMBL" id="BARV01038567">
    <property type="protein sequence ID" value="GAI48790.1"/>
    <property type="molecule type" value="Genomic_DNA"/>
</dbReference>
<reference evidence="2" key="1">
    <citation type="journal article" date="2014" name="Front. Microbiol.">
        <title>High frequency of phylogenetically diverse reductive dehalogenase-homologous genes in deep subseafloor sedimentary metagenomes.</title>
        <authorList>
            <person name="Kawai M."/>
            <person name="Futagami T."/>
            <person name="Toyoda A."/>
            <person name="Takaki Y."/>
            <person name="Nishi S."/>
            <person name="Hori S."/>
            <person name="Arai W."/>
            <person name="Tsubouchi T."/>
            <person name="Morono Y."/>
            <person name="Uchiyama I."/>
            <person name="Ito T."/>
            <person name="Fujiyama A."/>
            <person name="Inagaki F."/>
            <person name="Takami H."/>
        </authorList>
    </citation>
    <scope>NUCLEOTIDE SEQUENCE</scope>
    <source>
        <strain evidence="2">Expedition CK06-06</strain>
    </source>
</reference>
<evidence type="ECO:0000313" key="2">
    <source>
        <dbReference type="EMBL" id="GAI48790.1"/>
    </source>
</evidence>
<gene>
    <name evidence="2" type="ORF">S06H3_59369</name>
</gene>
<feature type="non-terminal residue" evidence="2">
    <location>
        <position position="201"/>
    </location>
</feature>